<feature type="compositionally biased region" description="Low complexity" evidence="1">
    <location>
        <begin position="54"/>
        <end position="91"/>
    </location>
</feature>
<accession>A0A8S1SUY6</accession>
<dbReference type="Proteomes" id="UP000683925">
    <property type="component" value="Unassembled WGS sequence"/>
</dbReference>
<sequence length="165" mass="19472">MRQFRGGWNKRGGQTNGRSFRGGNQSFRGNRNNNNNRSNNQQGNFKNTQFRRPSNQNQNSGYNRSRNQNRGGRPQRGRGNQQGQGFQQQNTQRRRRFGFKQNNQNGEKKQRFIKTGRKNRINSDVYKLAKDIQRKSKMEQALDNYWKKGDQTKNDKPTQDSNNEK</sequence>
<feature type="region of interest" description="Disordered" evidence="1">
    <location>
        <begin position="1"/>
        <end position="118"/>
    </location>
</feature>
<reference evidence="2" key="1">
    <citation type="submission" date="2021-01" db="EMBL/GenBank/DDBJ databases">
        <authorList>
            <consortium name="Genoscope - CEA"/>
            <person name="William W."/>
        </authorList>
    </citation>
    <scope>NUCLEOTIDE SEQUENCE</scope>
</reference>
<evidence type="ECO:0000313" key="2">
    <source>
        <dbReference type="EMBL" id="CAD8144755.1"/>
    </source>
</evidence>
<feature type="region of interest" description="Disordered" evidence="1">
    <location>
        <begin position="132"/>
        <end position="165"/>
    </location>
</feature>
<evidence type="ECO:0000256" key="1">
    <source>
        <dbReference type="SAM" id="MobiDB-lite"/>
    </source>
</evidence>
<proteinExistence type="predicted"/>
<dbReference type="EMBL" id="CAJJDP010000016">
    <property type="protein sequence ID" value="CAD8144755.1"/>
    <property type="molecule type" value="Genomic_DNA"/>
</dbReference>
<organism evidence="2 3">
    <name type="scientific">Paramecium octaurelia</name>
    <dbReference type="NCBI Taxonomy" id="43137"/>
    <lineage>
        <taxon>Eukaryota</taxon>
        <taxon>Sar</taxon>
        <taxon>Alveolata</taxon>
        <taxon>Ciliophora</taxon>
        <taxon>Intramacronucleata</taxon>
        <taxon>Oligohymenophorea</taxon>
        <taxon>Peniculida</taxon>
        <taxon>Parameciidae</taxon>
        <taxon>Paramecium</taxon>
    </lineage>
</organism>
<protein>
    <submittedName>
        <fullName evidence="2">Uncharacterized protein</fullName>
    </submittedName>
</protein>
<evidence type="ECO:0000313" key="3">
    <source>
        <dbReference type="Proteomes" id="UP000683925"/>
    </source>
</evidence>
<comment type="caution">
    <text evidence="2">The sequence shown here is derived from an EMBL/GenBank/DDBJ whole genome shotgun (WGS) entry which is preliminary data.</text>
</comment>
<keyword evidence="3" id="KW-1185">Reference proteome</keyword>
<name>A0A8S1SUY6_PAROT</name>
<feature type="compositionally biased region" description="Low complexity" evidence="1">
    <location>
        <begin position="21"/>
        <end position="45"/>
    </location>
</feature>
<dbReference type="AlphaFoldDB" id="A0A8S1SUY6"/>
<gene>
    <name evidence="2" type="ORF">POCTA_138.1.T0160317</name>
</gene>
<dbReference type="OrthoDB" id="312462at2759"/>